<sequence>MHRSRIVAWLRVILPLAALALLSVLFLLGGKPDPDAVMIPYADVDPRDLAERQAVTSPRYAGVTDDGAQVSITGVEAMPGRSAGAGTADSVRMVMRARDGSAADISAGHAELEGDLLRLSDGARMTTADGWVVTAPEFRALRNLGTVNADDEVNARAPFGDLTAGAMEMRPSGDGSGHHVLDLSDGVRLIYRP</sequence>
<keyword evidence="1" id="KW-0812">Transmembrane</keyword>
<name>A0A099F1J7_9RHOB</name>
<dbReference type="EMBL" id="FOJO01000013">
    <property type="protein sequence ID" value="SFA55262.1"/>
    <property type="molecule type" value="Genomic_DNA"/>
</dbReference>
<dbReference type="EMBL" id="JRKN01000012">
    <property type="protein sequence ID" value="KGJ04339.1"/>
    <property type="molecule type" value="Genomic_DNA"/>
</dbReference>
<accession>A0A099F1J7</accession>
<keyword evidence="4" id="KW-1185">Reference proteome</keyword>
<dbReference type="OrthoDB" id="7871110at2"/>
<dbReference type="STRING" id="376733.SAMN04487972_11365"/>
<dbReference type="eggNOG" id="COG5375">
    <property type="taxonomic scope" value="Bacteria"/>
</dbReference>
<dbReference type="AlphaFoldDB" id="A0A099F1J7"/>
<evidence type="ECO:0000256" key="1">
    <source>
        <dbReference type="SAM" id="Phobius"/>
    </source>
</evidence>
<dbReference type="RefSeq" id="WP_036740902.1">
    <property type="nucleotide sequence ID" value="NZ_FOJO01000013.1"/>
</dbReference>
<keyword evidence="1" id="KW-1133">Transmembrane helix</keyword>
<evidence type="ECO:0000313" key="2">
    <source>
        <dbReference type="EMBL" id="KGJ04339.1"/>
    </source>
</evidence>
<reference evidence="3 5" key="3">
    <citation type="submission" date="2016-10" db="EMBL/GenBank/DDBJ databases">
        <authorList>
            <person name="de Groot N.N."/>
        </authorList>
    </citation>
    <scope>NUCLEOTIDE SEQUENCE [LARGE SCALE GENOMIC DNA]</scope>
    <source>
        <strain evidence="3 5">CGMCC 1.6117</strain>
    </source>
</reference>
<evidence type="ECO:0000313" key="4">
    <source>
        <dbReference type="Proteomes" id="UP000029846"/>
    </source>
</evidence>
<feature type="transmembrane region" description="Helical" evidence="1">
    <location>
        <begin position="6"/>
        <end position="28"/>
    </location>
</feature>
<dbReference type="Proteomes" id="UP000029846">
    <property type="component" value="Unassembled WGS sequence"/>
</dbReference>
<protein>
    <submittedName>
        <fullName evidence="3">Lipopolysaccharide export system protein LptC</fullName>
    </submittedName>
</protein>
<reference evidence="2 4" key="1">
    <citation type="submission" date="2014-09" db="EMBL/GenBank/DDBJ databases">
        <authorList>
            <person name="McGinnis J.M."/>
            <person name="Wolfgang W.J."/>
        </authorList>
    </citation>
    <scope>NUCLEOTIDE SEQUENCE [LARGE SCALE GENOMIC DNA]</scope>
    <source>
        <strain evidence="2 4">JCM 14014</strain>
    </source>
</reference>
<gene>
    <name evidence="2" type="ORF">IT41_10575</name>
    <name evidence="3" type="ORF">SAMN04487972_11365</name>
</gene>
<evidence type="ECO:0000313" key="3">
    <source>
        <dbReference type="EMBL" id="SFA55262.1"/>
    </source>
</evidence>
<keyword evidence="1" id="KW-0472">Membrane</keyword>
<dbReference type="Proteomes" id="UP000182312">
    <property type="component" value="Unassembled WGS sequence"/>
</dbReference>
<organism evidence="2 4">
    <name type="scientific">Paracoccus halophilus</name>
    <dbReference type="NCBI Taxonomy" id="376733"/>
    <lineage>
        <taxon>Bacteria</taxon>
        <taxon>Pseudomonadati</taxon>
        <taxon>Pseudomonadota</taxon>
        <taxon>Alphaproteobacteria</taxon>
        <taxon>Rhodobacterales</taxon>
        <taxon>Paracoccaceae</taxon>
        <taxon>Paracoccus</taxon>
    </lineage>
</organism>
<reference evidence="2 4" key="2">
    <citation type="submission" date="2014-10" db="EMBL/GenBank/DDBJ databases">
        <title>Paracoccus sanguinis sp. nov., isolated from clinical specimens of New York State patients.</title>
        <authorList>
            <person name="Mingle L.A."/>
            <person name="Cole J.A."/>
            <person name="Lapierre P."/>
            <person name="Musser K.A."/>
        </authorList>
    </citation>
    <scope>NUCLEOTIDE SEQUENCE [LARGE SCALE GENOMIC DNA]</scope>
    <source>
        <strain evidence="2 4">JCM 14014</strain>
    </source>
</reference>
<evidence type="ECO:0000313" key="5">
    <source>
        <dbReference type="Proteomes" id="UP000182312"/>
    </source>
</evidence>
<proteinExistence type="predicted"/>